<evidence type="ECO:0000256" key="7">
    <source>
        <dbReference type="PROSITE-ProRule" id="PRU00473"/>
    </source>
</evidence>
<reference evidence="9 10" key="1">
    <citation type="submission" date="2023-04" db="EMBL/GenBank/DDBJ databases">
        <title>Genome sequence of Halobacillus naozhouensis KACC 21980.</title>
        <authorList>
            <person name="Kim S."/>
            <person name="Heo J."/>
            <person name="Kwon S.-W."/>
        </authorList>
    </citation>
    <scope>NUCLEOTIDE SEQUENCE [LARGE SCALE GENOMIC DNA]</scope>
    <source>
        <strain evidence="9 10">KCTC 13234</strain>
    </source>
</reference>
<dbReference type="Pfam" id="PF00691">
    <property type="entry name" value="OmpA"/>
    <property type="match status" value="1"/>
</dbReference>
<evidence type="ECO:0000313" key="10">
    <source>
        <dbReference type="Proteomes" id="UP001221597"/>
    </source>
</evidence>
<protein>
    <submittedName>
        <fullName evidence="9">Flagellar motor protein MotS</fullName>
    </submittedName>
</protein>
<comment type="subcellular location">
    <subcellularLocation>
        <location evidence="1">Cell membrane</location>
        <topology evidence="1">Single-pass membrane protein</topology>
    </subcellularLocation>
</comment>
<keyword evidence="10" id="KW-1185">Reference proteome</keyword>
<dbReference type="RefSeq" id="WP_283075523.1">
    <property type="nucleotide sequence ID" value="NZ_CP121671.1"/>
</dbReference>
<evidence type="ECO:0000256" key="2">
    <source>
        <dbReference type="ARBA" id="ARBA00008914"/>
    </source>
</evidence>
<keyword evidence="4" id="KW-0812">Transmembrane</keyword>
<evidence type="ECO:0000256" key="6">
    <source>
        <dbReference type="ARBA" id="ARBA00023136"/>
    </source>
</evidence>
<gene>
    <name evidence="9" type="primary">motS</name>
    <name evidence="9" type="ORF">P9989_14115</name>
</gene>
<name>A0ABY8ITX0_9BACI</name>
<evidence type="ECO:0000256" key="3">
    <source>
        <dbReference type="ARBA" id="ARBA00022475"/>
    </source>
</evidence>
<evidence type="ECO:0000256" key="4">
    <source>
        <dbReference type="ARBA" id="ARBA00022692"/>
    </source>
</evidence>
<dbReference type="Proteomes" id="UP001221597">
    <property type="component" value="Chromosome"/>
</dbReference>
<proteinExistence type="inferred from homology"/>
<dbReference type="InterPro" id="IPR025713">
    <property type="entry name" value="MotB-like_N_dom"/>
</dbReference>
<keyword evidence="9" id="KW-0966">Cell projection</keyword>
<dbReference type="Pfam" id="PF13677">
    <property type="entry name" value="MotB_plug"/>
    <property type="match status" value="1"/>
</dbReference>
<evidence type="ECO:0000313" key="9">
    <source>
        <dbReference type="EMBL" id="WFT73514.1"/>
    </source>
</evidence>
<dbReference type="InterPro" id="IPR050330">
    <property type="entry name" value="Bact_OuterMem_StrucFunc"/>
</dbReference>
<keyword evidence="5" id="KW-1133">Transmembrane helix</keyword>
<dbReference type="CDD" id="cd07185">
    <property type="entry name" value="OmpA_C-like"/>
    <property type="match status" value="1"/>
</dbReference>
<organism evidence="9 10">
    <name type="scientific">Halobacillus naozhouensis</name>
    <dbReference type="NCBI Taxonomy" id="554880"/>
    <lineage>
        <taxon>Bacteria</taxon>
        <taxon>Bacillati</taxon>
        <taxon>Bacillota</taxon>
        <taxon>Bacilli</taxon>
        <taxon>Bacillales</taxon>
        <taxon>Bacillaceae</taxon>
        <taxon>Halobacillus</taxon>
    </lineage>
</organism>
<dbReference type="Gene3D" id="3.30.1330.60">
    <property type="entry name" value="OmpA-like domain"/>
    <property type="match status" value="1"/>
</dbReference>
<keyword evidence="3" id="KW-1003">Cell membrane</keyword>
<evidence type="ECO:0000259" key="8">
    <source>
        <dbReference type="PROSITE" id="PS51123"/>
    </source>
</evidence>
<keyword evidence="9" id="KW-0969">Cilium</keyword>
<dbReference type="NCBIfam" id="NF005382">
    <property type="entry name" value="PRK06925.1"/>
    <property type="match status" value="1"/>
</dbReference>
<dbReference type="SUPFAM" id="SSF103088">
    <property type="entry name" value="OmpA-like"/>
    <property type="match status" value="1"/>
</dbReference>
<evidence type="ECO:0000256" key="1">
    <source>
        <dbReference type="ARBA" id="ARBA00004162"/>
    </source>
</evidence>
<sequence>MKFERRRKTDQKGSPKWMTTYADMVTLILVFFILLFSMSQVNLVKFDAIAESFQNKMVFEFYPSLVDNENPTDQVKIQENGQLSNKFNQSTNSSIIIADPEHTAGQPSDLDDLLKEVNQYLESHHLQDTISASRTDQGIVLVLQEQLLFDSGEAAILEAGKPFLNKVGTLLAAIPNEVKVEGHTDNRPIATFKYPSNWELSGARAGSVIRYLLSNTEGLKQSRFTASAYADTRPVVPNNSTENWSKNRRVEIVILDTGISS</sequence>
<evidence type="ECO:0000256" key="5">
    <source>
        <dbReference type="ARBA" id="ARBA00022989"/>
    </source>
</evidence>
<dbReference type="PANTHER" id="PTHR30329">
    <property type="entry name" value="STATOR ELEMENT OF FLAGELLAR MOTOR COMPLEX"/>
    <property type="match status" value="1"/>
</dbReference>
<dbReference type="InterPro" id="IPR036737">
    <property type="entry name" value="OmpA-like_sf"/>
</dbReference>
<dbReference type="PANTHER" id="PTHR30329:SF16">
    <property type="entry name" value="CHEMOTAXIS MOTB PROTEIN"/>
    <property type="match status" value="1"/>
</dbReference>
<comment type="similarity">
    <text evidence="2">Belongs to the MotB family.</text>
</comment>
<dbReference type="PROSITE" id="PS51123">
    <property type="entry name" value="OMPA_2"/>
    <property type="match status" value="1"/>
</dbReference>
<accession>A0ABY8ITX0</accession>
<dbReference type="InterPro" id="IPR006665">
    <property type="entry name" value="OmpA-like"/>
</dbReference>
<dbReference type="EMBL" id="CP121671">
    <property type="protein sequence ID" value="WFT73514.1"/>
    <property type="molecule type" value="Genomic_DNA"/>
</dbReference>
<feature type="domain" description="OmpA-like" evidence="8">
    <location>
        <begin position="134"/>
        <end position="258"/>
    </location>
</feature>
<keyword evidence="6 7" id="KW-0472">Membrane</keyword>
<keyword evidence="9" id="KW-0282">Flagellum</keyword>